<feature type="transmembrane region" description="Helical" evidence="5">
    <location>
        <begin position="404"/>
        <end position="422"/>
    </location>
</feature>
<evidence type="ECO:0000313" key="8">
    <source>
        <dbReference type="Proteomes" id="UP000253562"/>
    </source>
</evidence>
<evidence type="ECO:0000256" key="5">
    <source>
        <dbReference type="SAM" id="Phobius"/>
    </source>
</evidence>
<dbReference type="InterPro" id="IPR050367">
    <property type="entry name" value="APC_superfamily"/>
</dbReference>
<dbReference type="OrthoDB" id="259687at2"/>
<evidence type="ECO:0000256" key="2">
    <source>
        <dbReference type="ARBA" id="ARBA00022692"/>
    </source>
</evidence>
<feature type="transmembrane region" description="Helical" evidence="5">
    <location>
        <begin position="351"/>
        <end position="374"/>
    </location>
</feature>
<feature type="transmembrane region" description="Helical" evidence="5">
    <location>
        <begin position="194"/>
        <end position="213"/>
    </location>
</feature>
<dbReference type="PIRSF" id="PIRSF006060">
    <property type="entry name" value="AA_transporter"/>
    <property type="match status" value="1"/>
</dbReference>
<feature type="transmembrane region" description="Helical" evidence="5">
    <location>
        <begin position="281"/>
        <end position="307"/>
    </location>
</feature>
<dbReference type="AlphaFoldDB" id="A0A368KXY4"/>
<reference evidence="7 8" key="1">
    <citation type="submission" date="2018-07" db="EMBL/GenBank/DDBJ databases">
        <title>Comparative genomes isolates from brazilian mangrove.</title>
        <authorList>
            <person name="De Araujo J.E."/>
            <person name="Taketani R.G."/>
            <person name="Silva M.C.P."/>
            <person name="Lourenco M.V."/>
            <person name="Oliveira V.M."/>
            <person name="Andreote F.D."/>
        </authorList>
    </citation>
    <scope>NUCLEOTIDE SEQUENCE [LARGE SCALE GENOMIC DNA]</scope>
    <source>
        <strain evidence="7 8">HEX PRIS-MGV</strain>
    </source>
</reference>
<keyword evidence="3 5" id="KW-1133">Transmembrane helix</keyword>
<name>A0A368KXY4_9BACT</name>
<feature type="domain" description="Amino acid permease/ SLC12A" evidence="6">
    <location>
        <begin position="17"/>
        <end position="418"/>
    </location>
</feature>
<evidence type="ECO:0000256" key="1">
    <source>
        <dbReference type="ARBA" id="ARBA00004141"/>
    </source>
</evidence>
<dbReference type="Pfam" id="PF00324">
    <property type="entry name" value="AA_permease"/>
    <property type="match status" value="1"/>
</dbReference>
<feature type="transmembrane region" description="Helical" evidence="5">
    <location>
        <begin position="381"/>
        <end position="398"/>
    </location>
</feature>
<protein>
    <submittedName>
        <fullName evidence="7">Amino acid permease</fullName>
    </submittedName>
</protein>
<dbReference type="Proteomes" id="UP000253562">
    <property type="component" value="Unassembled WGS sequence"/>
</dbReference>
<accession>A0A368KXY4</accession>
<dbReference type="Gene3D" id="1.20.1740.10">
    <property type="entry name" value="Amino acid/polyamine transporter I"/>
    <property type="match status" value="1"/>
</dbReference>
<evidence type="ECO:0000256" key="3">
    <source>
        <dbReference type="ARBA" id="ARBA00022989"/>
    </source>
</evidence>
<sequence>MSKTAGELRRELGIPGAVVTGLGSILGTGVFVSIGIAAGVAGNGVVAAVVAAAVVAICNGLSSAQLAANHPVSGGTYEYGYRWLSPTWGFLAGWMFLWAKSSSAATAALGFAGYLLLLGGSEQRYLLVPWALIGIGLLTVVTLLGIRRTAQVNATIVVMTCLSLIVFIGLGVGAQGKAGSPFSFIPRDVGWASFAQATGLMFVAYTGYGRIATLGEEVKDPRRTIPVAVIVTLLISMMLYAGVAFVGVRVVGAERFSELTQQKVAPLESIAAQMEISGLPLLMSVGAITAMLGVLLNLLLGLSRVVLAMGRRGDMPAGLAIVQTTTGVPWAATLLVAAIIAGIAAVGSVRLAWSFSAFTVLIYYAITNACALRLRPDERLYPVWIPVLGLISCLLLAFWVEREIWLAGISLLLLGLAWHWAAGQLSRPKLEPNDTH</sequence>
<evidence type="ECO:0000313" key="7">
    <source>
        <dbReference type="EMBL" id="RCS53992.1"/>
    </source>
</evidence>
<keyword evidence="2 5" id="KW-0812">Transmembrane</keyword>
<comment type="caution">
    <text evidence="7">The sequence shown here is derived from an EMBL/GenBank/DDBJ whole genome shotgun (WGS) entry which is preliminary data.</text>
</comment>
<feature type="transmembrane region" description="Helical" evidence="5">
    <location>
        <begin position="153"/>
        <end position="174"/>
    </location>
</feature>
<dbReference type="GO" id="GO:0016020">
    <property type="term" value="C:membrane"/>
    <property type="evidence" value="ECO:0007669"/>
    <property type="project" value="UniProtKB-SubCell"/>
</dbReference>
<organism evidence="7 8">
    <name type="scientific">Bremerella cremea</name>
    <dbReference type="NCBI Taxonomy" id="1031537"/>
    <lineage>
        <taxon>Bacteria</taxon>
        <taxon>Pseudomonadati</taxon>
        <taxon>Planctomycetota</taxon>
        <taxon>Planctomycetia</taxon>
        <taxon>Pirellulales</taxon>
        <taxon>Pirellulaceae</taxon>
        <taxon>Bremerella</taxon>
    </lineage>
</organism>
<feature type="transmembrane region" description="Helical" evidence="5">
    <location>
        <begin position="225"/>
        <end position="248"/>
    </location>
</feature>
<dbReference type="GO" id="GO:0055085">
    <property type="term" value="P:transmembrane transport"/>
    <property type="evidence" value="ECO:0007669"/>
    <property type="project" value="InterPro"/>
</dbReference>
<evidence type="ECO:0000256" key="4">
    <source>
        <dbReference type="ARBA" id="ARBA00023136"/>
    </source>
</evidence>
<dbReference type="PANTHER" id="PTHR42770">
    <property type="entry name" value="AMINO ACID TRANSPORTER-RELATED"/>
    <property type="match status" value="1"/>
</dbReference>
<feature type="transmembrane region" description="Helical" evidence="5">
    <location>
        <begin position="12"/>
        <end position="38"/>
    </location>
</feature>
<dbReference type="EMBL" id="QPEX01000010">
    <property type="protein sequence ID" value="RCS53992.1"/>
    <property type="molecule type" value="Genomic_DNA"/>
</dbReference>
<feature type="transmembrane region" description="Helical" evidence="5">
    <location>
        <begin position="127"/>
        <end position="146"/>
    </location>
</feature>
<feature type="transmembrane region" description="Helical" evidence="5">
    <location>
        <begin position="44"/>
        <end position="67"/>
    </location>
</feature>
<dbReference type="RefSeq" id="WP_114367057.1">
    <property type="nucleotide sequence ID" value="NZ_QPEX01000010.1"/>
</dbReference>
<gene>
    <name evidence="7" type="ORF">DTL42_02200</name>
</gene>
<comment type="subcellular location">
    <subcellularLocation>
        <location evidence="1">Membrane</location>
        <topology evidence="1">Multi-pass membrane protein</topology>
    </subcellularLocation>
</comment>
<proteinExistence type="predicted"/>
<dbReference type="PANTHER" id="PTHR42770:SF7">
    <property type="entry name" value="MEMBRANE PROTEIN"/>
    <property type="match status" value="1"/>
</dbReference>
<evidence type="ECO:0000259" key="6">
    <source>
        <dbReference type="Pfam" id="PF00324"/>
    </source>
</evidence>
<feature type="transmembrane region" description="Helical" evidence="5">
    <location>
        <begin position="319"/>
        <end position="345"/>
    </location>
</feature>
<keyword evidence="4 5" id="KW-0472">Membrane</keyword>
<dbReference type="InterPro" id="IPR004841">
    <property type="entry name" value="AA-permease/SLC12A_dom"/>
</dbReference>